<proteinExistence type="predicted"/>
<dbReference type="AlphaFoldDB" id="A0A7U4E446"/>
<accession>A0A7U4E446</accession>
<name>A0A7U4E446_RUNSL</name>
<dbReference type="EMBL" id="CP002859">
    <property type="protein sequence ID" value="AEI46768.1"/>
    <property type="molecule type" value="Genomic_DNA"/>
</dbReference>
<gene>
    <name evidence="1" type="ordered locus">Runsl_0316</name>
</gene>
<dbReference type="RefSeq" id="WP_013926093.1">
    <property type="nucleotide sequence ID" value="NC_015703.1"/>
</dbReference>
<protein>
    <submittedName>
        <fullName evidence="1">Uncharacterized protein</fullName>
    </submittedName>
</protein>
<sequence>MSAQKTDKIIAIPVKAQVKTFLEHKDNLGKGPHEIRKDHWLGELITAVFSFHPLSEAEVPAEYFPEKTVKLPTIEVIPKFRVNRELLTDEHLNKVGMTLEVMFKHALIYYARGRMTLLKSEQGAVKCFYKEYGIDADHYDTSAAFKVVNRSKDEKKAEQATK</sequence>
<evidence type="ECO:0000313" key="2">
    <source>
        <dbReference type="Proteomes" id="UP000000493"/>
    </source>
</evidence>
<organism evidence="1 2">
    <name type="scientific">Runella slithyformis (strain ATCC 29530 / DSM 19594 / LMG 11500 / NCIMB 11436 / LSU 4)</name>
    <dbReference type="NCBI Taxonomy" id="761193"/>
    <lineage>
        <taxon>Bacteria</taxon>
        <taxon>Pseudomonadati</taxon>
        <taxon>Bacteroidota</taxon>
        <taxon>Cytophagia</taxon>
        <taxon>Cytophagales</taxon>
        <taxon>Spirosomataceae</taxon>
        <taxon>Runella</taxon>
    </lineage>
</organism>
<evidence type="ECO:0000313" key="1">
    <source>
        <dbReference type="EMBL" id="AEI46768.1"/>
    </source>
</evidence>
<reference evidence="1 2" key="2">
    <citation type="journal article" date="2012" name="Stand. Genomic Sci.">
        <title>Complete genome sequence of the aquatic bacterium Runella slithyformis type strain (LSU 4(T)).</title>
        <authorList>
            <person name="Copeland A."/>
            <person name="Zhang X."/>
            <person name="Misra M."/>
            <person name="Lapidus A."/>
            <person name="Nolan M."/>
            <person name="Lucas S."/>
            <person name="Deshpande S."/>
            <person name="Cheng J.F."/>
            <person name="Tapia R."/>
            <person name="Goodwin L.A."/>
            <person name="Pitluck S."/>
            <person name="Liolios K."/>
            <person name="Pagani I."/>
            <person name="Ivanova N."/>
            <person name="Mikhailova N."/>
            <person name="Pati A."/>
            <person name="Chen A."/>
            <person name="Palaniappan K."/>
            <person name="Land M."/>
            <person name="Hauser L."/>
            <person name="Pan C."/>
            <person name="Jeffries C.D."/>
            <person name="Detter J.C."/>
            <person name="Brambilla E.M."/>
            <person name="Rohde M."/>
            <person name="Djao O.D."/>
            <person name="Goker M."/>
            <person name="Sikorski J."/>
            <person name="Tindall B.J."/>
            <person name="Woyke T."/>
            <person name="Bristow J."/>
            <person name="Eisen J.A."/>
            <person name="Markowitz V."/>
            <person name="Hugenholtz P."/>
            <person name="Kyrpides N.C."/>
            <person name="Klenk H.P."/>
            <person name="Mavromatis K."/>
        </authorList>
    </citation>
    <scope>NUCLEOTIDE SEQUENCE [LARGE SCALE GENOMIC DNA]</scope>
    <source>
        <strain evidence="2">ATCC 29530 / DSM 19594 / LMG 11500 / NCIMB 11436 / LSU 4</strain>
    </source>
</reference>
<reference evidence="2" key="1">
    <citation type="submission" date="2011-06" db="EMBL/GenBank/DDBJ databases">
        <title>The complete genome of chromosome of Runella slithyformis DSM 19594.</title>
        <authorList>
            <consortium name="US DOE Joint Genome Institute (JGI-PGF)"/>
            <person name="Lucas S."/>
            <person name="Han J."/>
            <person name="Lapidus A."/>
            <person name="Bruce D."/>
            <person name="Goodwin L."/>
            <person name="Pitluck S."/>
            <person name="Peters L."/>
            <person name="Kyrpides N."/>
            <person name="Mavromatis K."/>
            <person name="Ivanova N."/>
            <person name="Ovchinnikova G."/>
            <person name="Zhang X."/>
            <person name="Misra M."/>
            <person name="Detter J.C."/>
            <person name="Tapia R."/>
            <person name="Han C."/>
            <person name="Land M."/>
            <person name="Hauser L."/>
            <person name="Markowitz V."/>
            <person name="Cheng J.-F."/>
            <person name="Hugenholtz P."/>
            <person name="Woyke T."/>
            <person name="Wu D."/>
            <person name="Tindall B."/>
            <person name="Faehrich R."/>
            <person name="Brambilla E."/>
            <person name="Klenk H.-P."/>
            <person name="Eisen J.A."/>
        </authorList>
    </citation>
    <scope>NUCLEOTIDE SEQUENCE [LARGE SCALE GENOMIC DNA]</scope>
    <source>
        <strain evidence="2">ATCC 29530 / DSM 19594 / LMG 11500 / NCIMB 11436 / LSU 4</strain>
    </source>
</reference>
<keyword evidence="2" id="KW-1185">Reference proteome</keyword>
<dbReference type="KEGG" id="rsi:Runsl_0316"/>
<dbReference type="Proteomes" id="UP000000493">
    <property type="component" value="Chromosome"/>
</dbReference>